<comment type="caution">
    <text evidence="8">The sequence shown here is derived from an EMBL/GenBank/DDBJ whole genome shotgun (WGS) entry which is preliminary data.</text>
</comment>
<dbReference type="GO" id="GO:0051536">
    <property type="term" value="F:iron-sulfur cluster binding"/>
    <property type="evidence" value="ECO:0007669"/>
    <property type="project" value="UniProtKB-KW"/>
</dbReference>
<feature type="non-terminal residue" evidence="8">
    <location>
        <position position="528"/>
    </location>
</feature>
<dbReference type="InterPro" id="IPR052571">
    <property type="entry name" value="Mt_RNA_Methyltransferase"/>
</dbReference>
<evidence type="ECO:0000256" key="2">
    <source>
        <dbReference type="ARBA" id="ARBA00022723"/>
    </source>
</evidence>
<dbReference type="GO" id="GO:0008168">
    <property type="term" value="F:methyltransferase activity"/>
    <property type="evidence" value="ECO:0007669"/>
    <property type="project" value="InterPro"/>
</dbReference>
<reference evidence="8" key="1">
    <citation type="submission" date="2023-06" db="EMBL/GenBank/DDBJ databases">
        <authorList>
            <person name="Delattre M."/>
        </authorList>
    </citation>
    <scope>NUCLEOTIDE SEQUENCE</scope>
    <source>
        <strain evidence="8">AF72</strain>
    </source>
</reference>
<evidence type="ECO:0000256" key="5">
    <source>
        <dbReference type="ARBA" id="ARBA00023014"/>
    </source>
</evidence>
<organism evidence="8 9">
    <name type="scientific">Mesorhabditis spiculigera</name>
    <dbReference type="NCBI Taxonomy" id="96644"/>
    <lineage>
        <taxon>Eukaryota</taxon>
        <taxon>Metazoa</taxon>
        <taxon>Ecdysozoa</taxon>
        <taxon>Nematoda</taxon>
        <taxon>Chromadorea</taxon>
        <taxon>Rhabditida</taxon>
        <taxon>Rhabditina</taxon>
        <taxon>Rhabditomorpha</taxon>
        <taxon>Rhabditoidea</taxon>
        <taxon>Rhabditidae</taxon>
        <taxon>Mesorhabditinae</taxon>
        <taxon>Mesorhabditis</taxon>
    </lineage>
</organism>
<dbReference type="GO" id="GO:0006412">
    <property type="term" value="P:translation"/>
    <property type="evidence" value="ECO:0007669"/>
    <property type="project" value="InterPro"/>
</dbReference>
<evidence type="ECO:0000256" key="6">
    <source>
        <dbReference type="ARBA" id="ARBA00023128"/>
    </source>
</evidence>
<dbReference type="SUPFAM" id="SSF53335">
    <property type="entry name" value="S-adenosyl-L-methionine-dependent methyltransferases"/>
    <property type="match status" value="1"/>
</dbReference>
<dbReference type="AlphaFoldDB" id="A0AA36D476"/>
<keyword evidence="4" id="KW-0408">Iron</keyword>
<dbReference type="PANTHER" id="PTHR13184">
    <property type="entry name" value="37S RIBOSOMAL PROTEIN S22"/>
    <property type="match status" value="1"/>
</dbReference>
<sequence length="528" mass="59475">MLTRRPLQCVARFTASASASQIDPKEIVEPAKRPAIKEVKSMNAATATKSLYEMASIKSRRSPAGERLHRLPAQAVPGLRNALLATEINPKQLQNEADQLFERLKHRRFPASSEMLKGIRMQLKKELRRKAEDERISGDQLESEADEVKIKRQSDKLLRKADYKWAPLDVNKEHDAVVYALARLAPNYAEISRVIAEFARADGFSPKTVLDFGCGTGAGFWAVHDAFGLDVDEYLLVDASDAMTRLAVDLMRDESMVHPNGLIHPNVNVRRHFLPSLQTTYDLVIAHRTLSEVGSNEARLELLRQLWQRTNRFLVLIEDSKRDAFESILTARDFVVTEGQALDLEATRRLLAEHNFLDEAMDRLLHDGRLSEYERLELIKAKLPADFALPTAMDPGFIFAPCPHDMGCPKQIDGKCLAPIRWEAVRADGKTQGRHNDNTDEGSISYVILEKGSRAPGSLPGERILQASHSAKHSTCDVCTAFNGVQRFTLTKKHRNFYQGIRARRAGDLLPFAMRKLEGDDPFDKFML</sequence>
<comment type="subcellular location">
    <subcellularLocation>
        <location evidence="1">Mitochondrion</location>
    </subcellularLocation>
</comment>
<evidence type="ECO:0008006" key="10">
    <source>
        <dbReference type="Google" id="ProtNLM"/>
    </source>
</evidence>
<dbReference type="Pfam" id="PF09243">
    <property type="entry name" value="Rsm22"/>
    <property type="match status" value="2"/>
</dbReference>
<keyword evidence="2" id="KW-0479">Metal-binding</keyword>
<comment type="function">
    <text evidence="7">Mitochondrial ribosome (mitoribosome) assembly factor. Binds at the interface of the head and body domains of the mitochondrial small ribosomal subunit (mt-SSU), occluding the mRNA channel and preventing compaction of the head domain towards the body. Probable inactive methyltransferase: retains the characteristic folding and ability to bind S-adenosyl-L-methionine, but it probably lost its methyltransferase activity.</text>
</comment>
<evidence type="ECO:0000256" key="1">
    <source>
        <dbReference type="ARBA" id="ARBA00004173"/>
    </source>
</evidence>
<dbReference type="PANTHER" id="PTHR13184:SF5">
    <property type="entry name" value="METHYLTRANSFERASE-LIKE PROTEIN 17, MITOCHONDRIAL"/>
    <property type="match status" value="1"/>
</dbReference>
<keyword evidence="6" id="KW-0496">Mitochondrion</keyword>
<keyword evidence="9" id="KW-1185">Reference proteome</keyword>
<gene>
    <name evidence="8" type="ORF">MSPICULIGERA_LOCUS17723</name>
</gene>
<dbReference type="Gene3D" id="3.40.50.150">
    <property type="entry name" value="Vaccinia Virus protein VP39"/>
    <property type="match status" value="1"/>
</dbReference>
<evidence type="ECO:0000256" key="7">
    <source>
        <dbReference type="ARBA" id="ARBA00045681"/>
    </source>
</evidence>
<dbReference type="InterPro" id="IPR029063">
    <property type="entry name" value="SAM-dependent_MTases_sf"/>
</dbReference>
<proteinExistence type="predicted"/>
<evidence type="ECO:0000256" key="4">
    <source>
        <dbReference type="ARBA" id="ARBA00023004"/>
    </source>
</evidence>
<keyword evidence="5" id="KW-0411">Iron-sulfur</keyword>
<dbReference type="InterPro" id="IPR015324">
    <property type="entry name" value="Ribosomal_Rsm22-like"/>
</dbReference>
<evidence type="ECO:0000313" key="8">
    <source>
        <dbReference type="EMBL" id="CAJ0579507.1"/>
    </source>
</evidence>
<dbReference type="EMBL" id="CATQJA010002657">
    <property type="protein sequence ID" value="CAJ0579507.1"/>
    <property type="molecule type" value="Genomic_DNA"/>
</dbReference>
<protein>
    <recommendedName>
        <fullName evidence="10">Methyltransferase domain-containing protein</fullName>
    </recommendedName>
</protein>
<dbReference type="GO" id="GO:0003735">
    <property type="term" value="F:structural constituent of ribosome"/>
    <property type="evidence" value="ECO:0007669"/>
    <property type="project" value="TreeGrafter"/>
</dbReference>
<evidence type="ECO:0000313" key="9">
    <source>
        <dbReference type="Proteomes" id="UP001177023"/>
    </source>
</evidence>
<dbReference type="GO" id="GO:0046872">
    <property type="term" value="F:metal ion binding"/>
    <property type="evidence" value="ECO:0007669"/>
    <property type="project" value="UniProtKB-KW"/>
</dbReference>
<keyword evidence="3" id="KW-0809">Transit peptide</keyword>
<dbReference type="GO" id="GO:0005763">
    <property type="term" value="C:mitochondrial small ribosomal subunit"/>
    <property type="evidence" value="ECO:0007669"/>
    <property type="project" value="TreeGrafter"/>
</dbReference>
<accession>A0AA36D476</accession>
<evidence type="ECO:0000256" key="3">
    <source>
        <dbReference type="ARBA" id="ARBA00022946"/>
    </source>
</evidence>
<name>A0AA36D476_9BILA</name>
<dbReference type="Proteomes" id="UP001177023">
    <property type="component" value="Unassembled WGS sequence"/>
</dbReference>